<reference evidence="1 2" key="1">
    <citation type="submission" date="2018-04" db="EMBL/GenBank/DDBJ databases">
        <title>Genomic Encyclopedia of Type Strains, Phase IV (KMG-IV): sequencing the most valuable type-strain genomes for metagenomic binning, comparative biology and taxonomic classification.</title>
        <authorList>
            <person name="Goeker M."/>
        </authorList>
    </citation>
    <scope>NUCLEOTIDE SEQUENCE [LARGE SCALE GENOMIC DNA]</scope>
    <source>
        <strain evidence="1 2">DSM 28520</strain>
    </source>
</reference>
<dbReference type="AlphaFoldDB" id="A0A2U1FPF9"/>
<protein>
    <submittedName>
        <fullName evidence="1">Uncharacterized protein</fullName>
    </submittedName>
</protein>
<comment type="caution">
    <text evidence="1">The sequence shown here is derived from an EMBL/GenBank/DDBJ whole genome shotgun (WGS) entry which is preliminary data.</text>
</comment>
<keyword evidence="2" id="KW-1185">Reference proteome</keyword>
<dbReference type="EMBL" id="QEKY01000002">
    <property type="protein sequence ID" value="PVZ14026.1"/>
    <property type="molecule type" value="Genomic_DNA"/>
</dbReference>
<evidence type="ECO:0000313" key="2">
    <source>
        <dbReference type="Proteomes" id="UP000245462"/>
    </source>
</evidence>
<name>A0A2U1FPF9_9PORP</name>
<proteinExistence type="predicted"/>
<accession>A0A2U1FPF9</accession>
<sequence>MSYSLHVGYRYSGILCNTFVDTDQKYSCQLSGRKSMNGVLEDYPHRLLQTDYAG</sequence>
<organism evidence="1 2">
    <name type="scientific">Porphyromonas loveana</name>
    <dbReference type="NCBI Taxonomy" id="1884669"/>
    <lineage>
        <taxon>Bacteria</taxon>
        <taxon>Pseudomonadati</taxon>
        <taxon>Bacteroidota</taxon>
        <taxon>Bacteroidia</taxon>
        <taxon>Bacteroidales</taxon>
        <taxon>Porphyromonadaceae</taxon>
        <taxon>Porphyromonas</taxon>
    </lineage>
</organism>
<gene>
    <name evidence="1" type="ORF">C7382_10268</name>
</gene>
<dbReference type="Proteomes" id="UP000245462">
    <property type="component" value="Unassembled WGS sequence"/>
</dbReference>
<evidence type="ECO:0000313" key="1">
    <source>
        <dbReference type="EMBL" id="PVZ14026.1"/>
    </source>
</evidence>